<gene>
    <name evidence="2" type="ORF">ACFSCX_20665</name>
</gene>
<keyword evidence="3" id="KW-1185">Reference proteome</keyword>
<feature type="compositionally biased region" description="Polar residues" evidence="1">
    <location>
        <begin position="56"/>
        <end position="69"/>
    </location>
</feature>
<dbReference type="EMBL" id="JBHUEM010000052">
    <property type="protein sequence ID" value="MFD1738929.1"/>
    <property type="molecule type" value="Genomic_DNA"/>
</dbReference>
<name>A0ABW4LUV4_9BACI</name>
<organism evidence="2 3">
    <name type="scientific">Bacillus salitolerans</name>
    <dbReference type="NCBI Taxonomy" id="1437434"/>
    <lineage>
        <taxon>Bacteria</taxon>
        <taxon>Bacillati</taxon>
        <taxon>Bacillota</taxon>
        <taxon>Bacilli</taxon>
        <taxon>Bacillales</taxon>
        <taxon>Bacillaceae</taxon>
        <taxon>Bacillus</taxon>
    </lineage>
</organism>
<dbReference type="RefSeq" id="WP_377930155.1">
    <property type="nucleotide sequence ID" value="NZ_JBHUEM010000052.1"/>
</dbReference>
<dbReference type="Proteomes" id="UP001597214">
    <property type="component" value="Unassembled WGS sequence"/>
</dbReference>
<feature type="region of interest" description="Disordered" evidence="1">
    <location>
        <begin position="44"/>
        <end position="69"/>
    </location>
</feature>
<proteinExistence type="predicted"/>
<protein>
    <submittedName>
        <fullName evidence="2">Uncharacterized protein</fullName>
    </submittedName>
</protein>
<reference evidence="3" key="1">
    <citation type="journal article" date="2019" name="Int. J. Syst. Evol. Microbiol.">
        <title>The Global Catalogue of Microorganisms (GCM) 10K type strain sequencing project: providing services to taxonomists for standard genome sequencing and annotation.</title>
        <authorList>
            <consortium name="The Broad Institute Genomics Platform"/>
            <consortium name="The Broad Institute Genome Sequencing Center for Infectious Disease"/>
            <person name="Wu L."/>
            <person name="Ma J."/>
        </authorList>
    </citation>
    <scope>NUCLEOTIDE SEQUENCE [LARGE SCALE GENOMIC DNA]</scope>
    <source>
        <strain evidence="3">CCUG 49339</strain>
    </source>
</reference>
<evidence type="ECO:0000256" key="1">
    <source>
        <dbReference type="SAM" id="MobiDB-lite"/>
    </source>
</evidence>
<accession>A0ABW4LUV4</accession>
<evidence type="ECO:0000313" key="2">
    <source>
        <dbReference type="EMBL" id="MFD1738929.1"/>
    </source>
</evidence>
<evidence type="ECO:0000313" key="3">
    <source>
        <dbReference type="Proteomes" id="UP001597214"/>
    </source>
</evidence>
<sequence length="69" mass="7311">MVTKQQNNEQKLNVQLGGMGLYGTTGNIDVAGYSMSGDIENAGQLEKGSLKEDGQTGASASRYQSIQKN</sequence>
<comment type="caution">
    <text evidence="2">The sequence shown here is derived from an EMBL/GenBank/DDBJ whole genome shotgun (WGS) entry which is preliminary data.</text>
</comment>